<dbReference type="InterPro" id="IPR003423">
    <property type="entry name" value="OMP_efflux"/>
</dbReference>
<keyword evidence="9" id="KW-0732">Signal</keyword>
<keyword evidence="7" id="KW-0998">Cell outer membrane</keyword>
<dbReference type="PANTHER" id="PTHR30026">
    <property type="entry name" value="OUTER MEMBRANE PROTEIN TOLC"/>
    <property type="match status" value="1"/>
</dbReference>
<feature type="signal peptide" evidence="9">
    <location>
        <begin position="1"/>
        <end position="21"/>
    </location>
</feature>
<keyword evidence="11" id="KW-1185">Reference proteome</keyword>
<dbReference type="Proteomes" id="UP000289703">
    <property type="component" value="Unassembled WGS sequence"/>
</dbReference>
<gene>
    <name evidence="10" type="ORF">EO244_08220</name>
</gene>
<keyword evidence="4" id="KW-1134">Transmembrane beta strand</keyword>
<dbReference type="Pfam" id="PF02321">
    <property type="entry name" value="OEP"/>
    <property type="match status" value="2"/>
</dbReference>
<accession>A0A4Q1JLP6</accession>
<dbReference type="OrthoDB" id="9807719at2"/>
<evidence type="ECO:0000256" key="2">
    <source>
        <dbReference type="ARBA" id="ARBA00007613"/>
    </source>
</evidence>
<evidence type="ECO:0000256" key="3">
    <source>
        <dbReference type="ARBA" id="ARBA00022448"/>
    </source>
</evidence>
<comment type="similarity">
    <text evidence="2">Belongs to the outer membrane factor (OMF) (TC 1.B.17) family.</text>
</comment>
<comment type="subcellular location">
    <subcellularLocation>
        <location evidence="1">Cell outer membrane</location>
    </subcellularLocation>
</comment>
<evidence type="ECO:0000256" key="6">
    <source>
        <dbReference type="ARBA" id="ARBA00023136"/>
    </source>
</evidence>
<dbReference type="PANTHER" id="PTHR30026:SF20">
    <property type="entry name" value="OUTER MEMBRANE PROTEIN TOLC"/>
    <property type="match status" value="1"/>
</dbReference>
<dbReference type="InterPro" id="IPR051906">
    <property type="entry name" value="TolC-like"/>
</dbReference>
<feature type="chain" id="PRO_5020638308" evidence="9">
    <location>
        <begin position="22"/>
        <end position="448"/>
    </location>
</feature>
<dbReference type="RefSeq" id="WP_129254185.1">
    <property type="nucleotide sequence ID" value="NZ_SAXA01000006.1"/>
</dbReference>
<dbReference type="EMBL" id="SAXA01000006">
    <property type="protein sequence ID" value="RXQ95027.1"/>
    <property type="molecule type" value="Genomic_DNA"/>
</dbReference>
<keyword evidence="3" id="KW-0813">Transport</keyword>
<evidence type="ECO:0000256" key="7">
    <source>
        <dbReference type="ARBA" id="ARBA00023237"/>
    </source>
</evidence>
<organism evidence="10 11">
    <name type="scientific">Ancylomarina salipaludis</name>
    <dbReference type="NCBI Taxonomy" id="2501299"/>
    <lineage>
        <taxon>Bacteria</taxon>
        <taxon>Pseudomonadati</taxon>
        <taxon>Bacteroidota</taxon>
        <taxon>Bacteroidia</taxon>
        <taxon>Marinilabiliales</taxon>
        <taxon>Marinifilaceae</taxon>
        <taxon>Ancylomarina</taxon>
    </lineage>
</organism>
<dbReference type="GO" id="GO:0009279">
    <property type="term" value="C:cell outer membrane"/>
    <property type="evidence" value="ECO:0007669"/>
    <property type="project" value="UniProtKB-SubCell"/>
</dbReference>
<feature type="coiled-coil region" evidence="8">
    <location>
        <begin position="337"/>
        <end position="399"/>
    </location>
</feature>
<evidence type="ECO:0000256" key="1">
    <source>
        <dbReference type="ARBA" id="ARBA00004442"/>
    </source>
</evidence>
<dbReference type="GO" id="GO:0015562">
    <property type="term" value="F:efflux transmembrane transporter activity"/>
    <property type="evidence" value="ECO:0007669"/>
    <property type="project" value="InterPro"/>
</dbReference>
<keyword evidence="6" id="KW-0472">Membrane</keyword>
<reference evidence="10 11" key="1">
    <citation type="submission" date="2019-01" db="EMBL/GenBank/DDBJ databases">
        <title>Ancylomarina salipaludis sp. nov., isolated from a salt marsh.</title>
        <authorList>
            <person name="Yoon J.-H."/>
        </authorList>
    </citation>
    <scope>NUCLEOTIDE SEQUENCE [LARGE SCALE GENOMIC DNA]</scope>
    <source>
        <strain evidence="10 11">SHSM-M15</strain>
    </source>
</reference>
<dbReference type="GO" id="GO:1990281">
    <property type="term" value="C:efflux pump complex"/>
    <property type="evidence" value="ECO:0007669"/>
    <property type="project" value="TreeGrafter"/>
</dbReference>
<keyword evidence="5" id="KW-0812">Transmembrane</keyword>
<name>A0A4Q1JLP6_9BACT</name>
<proteinExistence type="inferred from homology"/>
<protein>
    <submittedName>
        <fullName evidence="10">TolC family protein</fullName>
    </submittedName>
</protein>
<evidence type="ECO:0000256" key="8">
    <source>
        <dbReference type="SAM" id="Coils"/>
    </source>
</evidence>
<keyword evidence="8" id="KW-0175">Coiled coil</keyword>
<evidence type="ECO:0000313" key="11">
    <source>
        <dbReference type="Proteomes" id="UP000289703"/>
    </source>
</evidence>
<dbReference type="Gene3D" id="1.20.1600.10">
    <property type="entry name" value="Outer membrane efflux proteins (OEP)"/>
    <property type="match status" value="1"/>
</dbReference>
<evidence type="ECO:0000313" key="10">
    <source>
        <dbReference type="EMBL" id="RXQ95027.1"/>
    </source>
</evidence>
<evidence type="ECO:0000256" key="4">
    <source>
        <dbReference type="ARBA" id="ARBA00022452"/>
    </source>
</evidence>
<evidence type="ECO:0000256" key="5">
    <source>
        <dbReference type="ARBA" id="ARBA00022692"/>
    </source>
</evidence>
<sequence>MRYKIILVVLLAICMTKPSISQEVLSLDKCRTLAKEHNQDVRNAAINVAIYESQLKSNKTNLLPKLDFSASLTRLGDPQVIQMPAFELPKVDFSPSGVLFPGGQLYEAPENLYKLNLSLIQPIYMGGKLRNLNKLSQKQVDLSKENLRLEQSDLLLTTDDTYWTIVSLKEKLILTRESIKFLEEFKKDINNFYEVGLATKNDVLQAQVNLNHVTLANIEAENGFDLANMSLNRLIGLPLWEKVLLEDSVVNKATLPDFEVAHKKALAQRPELKMSQLAVDMRELGVKMTRADQLPSLNVGVNGYYGNPNHFGVDEGEKSWNATAMVKIPVLHWGEKRQAVKRSKMQHEQAVLELEKNKDLIALDVQQSLYALKEAISKMSFMETSLEQAEENLDVTRNNFNVGVASVTQVLDAQVSWQKSYSNFIDAKIACQQKYSVYLKAIGELDQI</sequence>
<dbReference type="SUPFAM" id="SSF56954">
    <property type="entry name" value="Outer membrane efflux proteins (OEP)"/>
    <property type="match status" value="1"/>
</dbReference>
<evidence type="ECO:0000256" key="9">
    <source>
        <dbReference type="SAM" id="SignalP"/>
    </source>
</evidence>
<dbReference type="AlphaFoldDB" id="A0A4Q1JLP6"/>
<dbReference type="GO" id="GO:0015288">
    <property type="term" value="F:porin activity"/>
    <property type="evidence" value="ECO:0007669"/>
    <property type="project" value="TreeGrafter"/>
</dbReference>
<comment type="caution">
    <text evidence="10">The sequence shown here is derived from an EMBL/GenBank/DDBJ whole genome shotgun (WGS) entry which is preliminary data.</text>
</comment>